<dbReference type="InterPro" id="IPR052499">
    <property type="entry name" value="C.elegans_NHRs"/>
</dbReference>
<evidence type="ECO:0000256" key="2">
    <source>
        <dbReference type="ARBA" id="ARBA00023163"/>
    </source>
</evidence>
<accession>A0A1I7X9T1</accession>
<keyword evidence="1" id="KW-0805">Transcription regulation</keyword>
<evidence type="ECO:0000313" key="5">
    <source>
        <dbReference type="WBParaSite" id="Hba_14437"/>
    </source>
</evidence>
<evidence type="ECO:0000256" key="3">
    <source>
        <dbReference type="ARBA" id="ARBA00023170"/>
    </source>
</evidence>
<dbReference type="SUPFAM" id="SSF48508">
    <property type="entry name" value="Nuclear receptor ligand-binding domain"/>
    <property type="match status" value="1"/>
</dbReference>
<proteinExistence type="predicted"/>
<evidence type="ECO:0000256" key="1">
    <source>
        <dbReference type="ARBA" id="ARBA00023015"/>
    </source>
</evidence>
<sequence>MGFAFIDQFRFADGAKAVARMFVNLERCCDNDTYAVSVPEKYTCTLDVSIADALRNPLTVCERTPLSWPGMKAVDNPTEMVKLSYCRMVLHYLEWLAAIEDLLMLNEKDRLTLTTSHLCPVVLLTMCFNTFKYNSDGFLLCNGFFYKKTEEENNDQ</sequence>
<dbReference type="Gene3D" id="1.10.565.10">
    <property type="entry name" value="Retinoid X Receptor"/>
    <property type="match status" value="1"/>
</dbReference>
<dbReference type="AlphaFoldDB" id="A0A1I7X9T1"/>
<keyword evidence="2" id="KW-0804">Transcription</keyword>
<keyword evidence="3" id="KW-0675">Receptor</keyword>
<dbReference type="InterPro" id="IPR035500">
    <property type="entry name" value="NHR-like_dom_sf"/>
</dbReference>
<dbReference type="Proteomes" id="UP000095283">
    <property type="component" value="Unplaced"/>
</dbReference>
<organism evidence="4 5">
    <name type="scientific">Heterorhabditis bacteriophora</name>
    <name type="common">Entomopathogenic nematode worm</name>
    <dbReference type="NCBI Taxonomy" id="37862"/>
    <lineage>
        <taxon>Eukaryota</taxon>
        <taxon>Metazoa</taxon>
        <taxon>Ecdysozoa</taxon>
        <taxon>Nematoda</taxon>
        <taxon>Chromadorea</taxon>
        <taxon>Rhabditida</taxon>
        <taxon>Rhabditina</taxon>
        <taxon>Rhabditomorpha</taxon>
        <taxon>Strongyloidea</taxon>
        <taxon>Heterorhabditidae</taxon>
        <taxon>Heterorhabditis</taxon>
    </lineage>
</organism>
<protein>
    <submittedName>
        <fullName evidence="5">NR LBD domain-containing protein</fullName>
    </submittedName>
</protein>
<keyword evidence="4" id="KW-1185">Reference proteome</keyword>
<dbReference type="WBParaSite" id="Hba_14437">
    <property type="protein sequence ID" value="Hba_14437"/>
    <property type="gene ID" value="Hba_14437"/>
</dbReference>
<name>A0A1I7X9T1_HETBA</name>
<dbReference type="PANTHER" id="PTHR47630">
    <property type="entry name" value="NUCLEAR HORMONE RECEPTOR FAMILY-RELATED-RELATED"/>
    <property type="match status" value="1"/>
</dbReference>
<reference evidence="5" key="1">
    <citation type="submission" date="2016-11" db="UniProtKB">
        <authorList>
            <consortium name="WormBaseParasite"/>
        </authorList>
    </citation>
    <scope>IDENTIFICATION</scope>
</reference>
<evidence type="ECO:0000313" key="4">
    <source>
        <dbReference type="Proteomes" id="UP000095283"/>
    </source>
</evidence>